<comment type="function">
    <text evidence="3">One of the primary rRNA binding proteins, it binds directly to 16S rRNA where it helps nucleate assembly of the platform of the 30S subunit by binding and bridging several RNA helices of the 16S rRNA.</text>
</comment>
<dbReference type="GO" id="GO:0006412">
    <property type="term" value="P:translation"/>
    <property type="evidence" value="ECO:0007669"/>
    <property type="project" value="UniProtKB-UniRule"/>
</dbReference>
<organism evidence="6 7">
    <name type="scientific">Candidatus Campbellbacteria bacterium CG22_combo_CG10-13_8_21_14_all_36_13</name>
    <dbReference type="NCBI Taxonomy" id="1974529"/>
    <lineage>
        <taxon>Bacteria</taxon>
        <taxon>Candidatus Campbelliibacteriota</taxon>
    </lineage>
</organism>
<feature type="region of interest" description="Disordered" evidence="5">
    <location>
        <begin position="1"/>
        <end position="25"/>
    </location>
</feature>
<dbReference type="NCBIfam" id="TIGR00952">
    <property type="entry name" value="S15_bact"/>
    <property type="match status" value="1"/>
</dbReference>
<evidence type="ECO:0000256" key="3">
    <source>
        <dbReference type="HAMAP-Rule" id="MF_01343"/>
    </source>
</evidence>
<dbReference type="HAMAP" id="MF_01343_B">
    <property type="entry name" value="Ribosomal_uS15_B"/>
    <property type="match status" value="1"/>
</dbReference>
<accession>A0A2H0DYT5</accession>
<evidence type="ECO:0000313" key="7">
    <source>
        <dbReference type="Proteomes" id="UP000231143"/>
    </source>
</evidence>
<keyword evidence="1 3" id="KW-0689">Ribosomal protein</keyword>
<dbReference type="SMART" id="SM01387">
    <property type="entry name" value="Ribosomal_S15"/>
    <property type="match status" value="1"/>
</dbReference>
<sequence>MLTKQKKVRAINKAKKHDTDTGSPEVQVSLLSKKIDELALHLKKNKKDNHSRRGLLKMVADRRKHIIYLKKKNPTGYNKLAKTLGLKEAK</sequence>
<dbReference type="SUPFAM" id="SSF47060">
    <property type="entry name" value="S15/NS1 RNA-binding domain"/>
    <property type="match status" value="1"/>
</dbReference>
<keyword evidence="3" id="KW-0699">rRNA-binding</keyword>
<proteinExistence type="inferred from homology"/>
<keyword evidence="2 3" id="KW-0687">Ribonucleoprotein</keyword>
<feature type="compositionally biased region" description="Basic residues" evidence="5">
    <location>
        <begin position="1"/>
        <end position="16"/>
    </location>
</feature>
<dbReference type="GO" id="GO:0022627">
    <property type="term" value="C:cytosolic small ribosomal subunit"/>
    <property type="evidence" value="ECO:0007669"/>
    <property type="project" value="TreeGrafter"/>
</dbReference>
<evidence type="ECO:0000256" key="5">
    <source>
        <dbReference type="SAM" id="MobiDB-lite"/>
    </source>
</evidence>
<dbReference type="Gene3D" id="1.10.287.10">
    <property type="entry name" value="S15/NS1, RNA-binding"/>
    <property type="match status" value="1"/>
</dbReference>
<evidence type="ECO:0000256" key="4">
    <source>
        <dbReference type="RuleBase" id="RU003919"/>
    </source>
</evidence>
<dbReference type="PANTHER" id="PTHR23321">
    <property type="entry name" value="RIBOSOMAL PROTEIN S15, BACTERIAL AND ORGANELLAR"/>
    <property type="match status" value="1"/>
</dbReference>
<protein>
    <recommendedName>
        <fullName evidence="3">Small ribosomal subunit protein uS15</fullName>
    </recommendedName>
</protein>
<dbReference type="Gene3D" id="6.10.250.3130">
    <property type="match status" value="1"/>
</dbReference>
<dbReference type="AlphaFoldDB" id="A0A2H0DYT5"/>
<reference evidence="6 7" key="1">
    <citation type="submission" date="2017-09" db="EMBL/GenBank/DDBJ databases">
        <title>Depth-based differentiation of microbial function through sediment-hosted aquifers and enrichment of novel symbionts in the deep terrestrial subsurface.</title>
        <authorList>
            <person name="Probst A.J."/>
            <person name="Ladd B."/>
            <person name="Jarett J.K."/>
            <person name="Geller-Mcgrath D.E."/>
            <person name="Sieber C.M."/>
            <person name="Emerson J.B."/>
            <person name="Anantharaman K."/>
            <person name="Thomas B.C."/>
            <person name="Malmstrom R."/>
            <person name="Stieglmeier M."/>
            <person name="Klingl A."/>
            <person name="Woyke T."/>
            <person name="Ryan C.M."/>
            <person name="Banfield J.F."/>
        </authorList>
    </citation>
    <scope>NUCLEOTIDE SEQUENCE [LARGE SCALE GENOMIC DNA]</scope>
    <source>
        <strain evidence="6">CG22_combo_CG10-13_8_21_14_all_36_13</strain>
    </source>
</reference>
<dbReference type="InterPro" id="IPR009068">
    <property type="entry name" value="uS15_NS1_RNA-bd_sf"/>
</dbReference>
<comment type="similarity">
    <text evidence="3 4">Belongs to the universal ribosomal protein uS15 family.</text>
</comment>
<dbReference type="EMBL" id="PCTT01000010">
    <property type="protein sequence ID" value="PIP87336.1"/>
    <property type="molecule type" value="Genomic_DNA"/>
</dbReference>
<dbReference type="InterPro" id="IPR005290">
    <property type="entry name" value="Ribosomal_uS15_bac-type"/>
</dbReference>
<dbReference type="Pfam" id="PF00312">
    <property type="entry name" value="Ribosomal_S15"/>
    <property type="match status" value="1"/>
</dbReference>
<dbReference type="GO" id="GO:0019843">
    <property type="term" value="F:rRNA binding"/>
    <property type="evidence" value="ECO:0007669"/>
    <property type="project" value="UniProtKB-UniRule"/>
</dbReference>
<dbReference type="GO" id="GO:0003735">
    <property type="term" value="F:structural constituent of ribosome"/>
    <property type="evidence" value="ECO:0007669"/>
    <property type="project" value="InterPro"/>
</dbReference>
<evidence type="ECO:0000313" key="6">
    <source>
        <dbReference type="EMBL" id="PIP87336.1"/>
    </source>
</evidence>
<gene>
    <name evidence="3" type="primary">rpsO</name>
    <name evidence="6" type="ORF">COW81_00765</name>
</gene>
<dbReference type="InterPro" id="IPR000589">
    <property type="entry name" value="Ribosomal_uS15"/>
</dbReference>
<dbReference type="PANTHER" id="PTHR23321:SF26">
    <property type="entry name" value="SMALL RIBOSOMAL SUBUNIT PROTEIN US15M"/>
    <property type="match status" value="1"/>
</dbReference>
<comment type="caution">
    <text evidence="6">The sequence shown here is derived from an EMBL/GenBank/DDBJ whole genome shotgun (WGS) entry which is preliminary data.</text>
</comment>
<comment type="function">
    <text evidence="3">Forms an intersubunit bridge (bridge B4) with the 23S rRNA of the 50S subunit in the ribosome.</text>
</comment>
<comment type="subunit">
    <text evidence="3">Part of the 30S ribosomal subunit. Forms a bridge to the 50S subunit in the 70S ribosome, contacting the 23S rRNA.</text>
</comment>
<evidence type="ECO:0000256" key="1">
    <source>
        <dbReference type="ARBA" id="ARBA00022980"/>
    </source>
</evidence>
<dbReference type="CDD" id="cd00353">
    <property type="entry name" value="Ribosomal_S15p_S13e"/>
    <property type="match status" value="1"/>
</dbReference>
<evidence type="ECO:0000256" key="2">
    <source>
        <dbReference type="ARBA" id="ARBA00023274"/>
    </source>
</evidence>
<keyword evidence="3" id="KW-0694">RNA-binding</keyword>
<name>A0A2H0DYT5_9BACT</name>
<dbReference type="Proteomes" id="UP000231143">
    <property type="component" value="Unassembled WGS sequence"/>
</dbReference>